<name>A0A5C0AT34_9BURK</name>
<evidence type="ECO:0008006" key="3">
    <source>
        <dbReference type="Google" id="ProtNLM"/>
    </source>
</evidence>
<dbReference type="AlphaFoldDB" id="A0A5C0AT34"/>
<proteinExistence type="predicted"/>
<protein>
    <recommendedName>
        <fullName evidence="3">DUF4286 family protein</fullName>
    </recommendedName>
</protein>
<dbReference type="InterPro" id="IPR025563">
    <property type="entry name" value="DUF4286"/>
</dbReference>
<dbReference type="Proteomes" id="UP000325161">
    <property type="component" value="Chromosome"/>
</dbReference>
<evidence type="ECO:0000313" key="2">
    <source>
        <dbReference type="Proteomes" id="UP000325161"/>
    </source>
</evidence>
<dbReference type="InterPro" id="IPR011008">
    <property type="entry name" value="Dimeric_a/b-barrel"/>
</dbReference>
<dbReference type="Pfam" id="PF14114">
    <property type="entry name" value="DUF4286"/>
    <property type="match status" value="1"/>
</dbReference>
<dbReference type="KEGG" id="pacr:FXN63_06215"/>
<organism evidence="1 2">
    <name type="scientific">Pigmentiphaga aceris</name>
    <dbReference type="NCBI Taxonomy" id="1940612"/>
    <lineage>
        <taxon>Bacteria</taxon>
        <taxon>Pseudomonadati</taxon>
        <taxon>Pseudomonadota</taxon>
        <taxon>Betaproteobacteria</taxon>
        <taxon>Burkholderiales</taxon>
        <taxon>Alcaligenaceae</taxon>
        <taxon>Pigmentiphaga</taxon>
    </lineage>
</organism>
<dbReference type="SUPFAM" id="SSF54909">
    <property type="entry name" value="Dimeric alpha+beta barrel"/>
    <property type="match status" value="1"/>
</dbReference>
<reference evidence="1 2" key="1">
    <citation type="submission" date="2019-08" db="EMBL/GenBank/DDBJ databases">
        <title>Amphibian skin-associated Pigmentiphaga: genome sequence and occurrence across geography and hosts.</title>
        <authorList>
            <person name="Bletz M.C."/>
            <person name="Bunk B."/>
            <person name="Sproeer C."/>
            <person name="Biwer P."/>
            <person name="Reiter S."/>
            <person name="Rabemananjara F.C.E."/>
            <person name="Schulz S."/>
            <person name="Overmann J."/>
            <person name="Vences M."/>
        </authorList>
    </citation>
    <scope>NUCLEOTIDE SEQUENCE [LARGE SCALE GENOMIC DNA]</scope>
    <source>
        <strain evidence="1 2">Mada1488</strain>
    </source>
</reference>
<accession>A0A5C0AT34</accession>
<evidence type="ECO:0000313" key="1">
    <source>
        <dbReference type="EMBL" id="QEI05482.1"/>
    </source>
</evidence>
<gene>
    <name evidence="1" type="ORF">FXN63_06215</name>
</gene>
<dbReference type="RefSeq" id="WP_148813739.1">
    <property type="nucleotide sequence ID" value="NZ_CP043046.1"/>
</dbReference>
<dbReference type="EMBL" id="CP043046">
    <property type="protein sequence ID" value="QEI05482.1"/>
    <property type="molecule type" value="Genomic_DNA"/>
</dbReference>
<keyword evidence="2" id="KW-1185">Reference proteome</keyword>
<sequence length="220" mass="23864">MTAPNGLLFVATSVEPEHEADFNAWYDREHVEERVRVPGFLSGARYQVLDETSGGAPRYLGLYRTESLAAFTTDAYRAAFGQQTAWSVTNLGRMVGPMRRVCSVEAVVGQGSGSQLTILRLPETTDAGVLVARIADAGRELAQLPGVIQSYLLVPDTLLSGPLPREATEGRVLQPLWVIESSHAQAADTVRERAAALAGTNPADAWRYALGWKLVRQDLA</sequence>
<dbReference type="OrthoDB" id="6537357at2"/>